<sequence>MQPAGQKKQRFGQNYKKIHYIQRRQICYGNNSAISQEKGLVEATQLGRFLYVNPRPLIIKSSSTLIFKPFSSPIPIPKPFSRPFKNRAFYSSSNKTASNIQSMSLIVSREDPGATARKILRSVMDQGLMGQFSNNVRNGTRPFKDTAVVLMRKTVNAAKPAFSISSLEDSVKRTMTLEKYRRKSLSHTPV</sequence>
<proteinExistence type="predicted"/>
<dbReference type="AlphaFoldDB" id="R7USJ4"/>
<dbReference type="EnsemblMetazoa" id="CapteT218331">
    <property type="protein sequence ID" value="CapteP218331"/>
    <property type="gene ID" value="CapteG218331"/>
</dbReference>
<reference evidence="1 3" key="2">
    <citation type="journal article" date="2013" name="Nature">
        <title>Insights into bilaterian evolution from three spiralian genomes.</title>
        <authorList>
            <person name="Simakov O."/>
            <person name="Marletaz F."/>
            <person name="Cho S.J."/>
            <person name="Edsinger-Gonzales E."/>
            <person name="Havlak P."/>
            <person name="Hellsten U."/>
            <person name="Kuo D.H."/>
            <person name="Larsson T."/>
            <person name="Lv J."/>
            <person name="Arendt D."/>
            <person name="Savage R."/>
            <person name="Osoegawa K."/>
            <person name="de Jong P."/>
            <person name="Grimwood J."/>
            <person name="Chapman J.A."/>
            <person name="Shapiro H."/>
            <person name="Aerts A."/>
            <person name="Otillar R.P."/>
            <person name="Terry A.Y."/>
            <person name="Boore J.L."/>
            <person name="Grigoriev I.V."/>
            <person name="Lindberg D.R."/>
            <person name="Seaver E.C."/>
            <person name="Weisblat D.A."/>
            <person name="Putnam N.H."/>
            <person name="Rokhsar D.S."/>
        </authorList>
    </citation>
    <scope>NUCLEOTIDE SEQUENCE</scope>
    <source>
        <strain evidence="1 3">I ESC-2004</strain>
    </source>
</reference>
<protein>
    <submittedName>
        <fullName evidence="1 2">Uncharacterized protein</fullName>
    </submittedName>
</protein>
<dbReference type="EMBL" id="AMQN01007257">
    <property type="status" value="NOT_ANNOTATED_CDS"/>
    <property type="molecule type" value="Genomic_DNA"/>
</dbReference>
<evidence type="ECO:0000313" key="3">
    <source>
        <dbReference type="Proteomes" id="UP000014760"/>
    </source>
</evidence>
<reference evidence="3" key="1">
    <citation type="submission" date="2012-12" db="EMBL/GenBank/DDBJ databases">
        <authorList>
            <person name="Hellsten U."/>
            <person name="Grimwood J."/>
            <person name="Chapman J.A."/>
            <person name="Shapiro H."/>
            <person name="Aerts A."/>
            <person name="Otillar R.P."/>
            <person name="Terry A.Y."/>
            <person name="Boore J.L."/>
            <person name="Simakov O."/>
            <person name="Marletaz F."/>
            <person name="Cho S.-J."/>
            <person name="Edsinger-Gonzales E."/>
            <person name="Havlak P."/>
            <person name="Kuo D.-H."/>
            <person name="Larsson T."/>
            <person name="Lv J."/>
            <person name="Arendt D."/>
            <person name="Savage R."/>
            <person name="Osoegawa K."/>
            <person name="de Jong P."/>
            <person name="Lindberg D.R."/>
            <person name="Seaver E.C."/>
            <person name="Weisblat D.A."/>
            <person name="Putnam N.H."/>
            <person name="Grigoriev I.V."/>
            <person name="Rokhsar D.S."/>
        </authorList>
    </citation>
    <scope>NUCLEOTIDE SEQUENCE</scope>
    <source>
        <strain evidence="3">I ESC-2004</strain>
    </source>
</reference>
<gene>
    <name evidence="1" type="ORF">CAPTEDRAFT_218331</name>
</gene>
<reference evidence="2" key="3">
    <citation type="submission" date="2015-06" db="UniProtKB">
        <authorList>
            <consortium name="EnsemblMetazoa"/>
        </authorList>
    </citation>
    <scope>IDENTIFICATION</scope>
</reference>
<dbReference type="Proteomes" id="UP000014760">
    <property type="component" value="Unassembled WGS sequence"/>
</dbReference>
<dbReference type="HOGENOM" id="CLU_1429266_0_0_1"/>
<organism evidence="1">
    <name type="scientific">Capitella teleta</name>
    <name type="common">Polychaete worm</name>
    <dbReference type="NCBI Taxonomy" id="283909"/>
    <lineage>
        <taxon>Eukaryota</taxon>
        <taxon>Metazoa</taxon>
        <taxon>Spiralia</taxon>
        <taxon>Lophotrochozoa</taxon>
        <taxon>Annelida</taxon>
        <taxon>Polychaeta</taxon>
        <taxon>Sedentaria</taxon>
        <taxon>Scolecida</taxon>
        <taxon>Capitellidae</taxon>
        <taxon>Capitella</taxon>
    </lineage>
</organism>
<keyword evidence="3" id="KW-1185">Reference proteome</keyword>
<name>R7USJ4_CAPTE</name>
<evidence type="ECO:0000313" key="1">
    <source>
        <dbReference type="EMBL" id="ELU06897.1"/>
    </source>
</evidence>
<evidence type="ECO:0000313" key="2">
    <source>
        <dbReference type="EnsemblMetazoa" id="CapteP218331"/>
    </source>
</evidence>
<accession>R7USJ4</accession>
<dbReference type="EMBL" id="KB300307">
    <property type="protein sequence ID" value="ELU06897.1"/>
    <property type="molecule type" value="Genomic_DNA"/>
</dbReference>